<comment type="similarity">
    <text evidence="1 2">Belongs to the Iojap/RsfS family.</text>
</comment>
<evidence type="ECO:0000313" key="3">
    <source>
        <dbReference type="EMBL" id="KGM06431.1"/>
    </source>
</evidence>
<evidence type="ECO:0000256" key="1">
    <source>
        <dbReference type="ARBA" id="ARBA00010574"/>
    </source>
</evidence>
<dbReference type="Proteomes" id="UP000029999">
    <property type="component" value="Unassembled WGS sequence"/>
</dbReference>
<comment type="caution">
    <text evidence="3">The sequence shown here is derived from an EMBL/GenBank/DDBJ whole genome shotgun (WGS) entry which is preliminary data.</text>
</comment>
<proteinExistence type="inferred from homology"/>
<dbReference type="InterPro" id="IPR004394">
    <property type="entry name" value="Iojap/RsfS/C7orf30"/>
</dbReference>
<dbReference type="RefSeq" id="WP_008290600.1">
    <property type="nucleotide sequence ID" value="NZ_JADFAB010000031.1"/>
</dbReference>
<dbReference type="PANTHER" id="PTHR21043">
    <property type="entry name" value="IOJAP SUPERFAMILY ORTHOLOG"/>
    <property type="match status" value="1"/>
</dbReference>
<evidence type="ECO:0000313" key="4">
    <source>
        <dbReference type="Proteomes" id="UP000029999"/>
    </source>
</evidence>
<dbReference type="AlphaFoldDB" id="A0A0A0BEP6"/>
<gene>
    <name evidence="2" type="primary">rsfS</name>
    <name evidence="3" type="ORF">LP43_1652</name>
</gene>
<accession>A0A0A0BEP6</accession>
<dbReference type="Gene3D" id="3.30.460.10">
    <property type="entry name" value="Beta Polymerase, domain 2"/>
    <property type="match status" value="1"/>
</dbReference>
<sequence length="118" mass="12908">MQAEKLKLLVIDALEDIKAEDIQILDVTEMTDVTDIMIIATGKSSRQVKALANEVVMQAKAAGIQPLGVEGESVGDWALVDLGDVITHIMTPQTRLTYNLEKLWSVPETSEQVSADKE</sequence>
<dbReference type="Pfam" id="PF02410">
    <property type="entry name" value="RsfS"/>
    <property type="match status" value="1"/>
</dbReference>
<dbReference type="GO" id="GO:0017148">
    <property type="term" value="P:negative regulation of translation"/>
    <property type="evidence" value="ECO:0007669"/>
    <property type="project" value="UniProtKB-UniRule"/>
</dbReference>
<reference evidence="3 4" key="1">
    <citation type="submission" date="2014-09" db="EMBL/GenBank/DDBJ databases">
        <authorList>
            <person name="Grob C."/>
            <person name="Taubert M."/>
            <person name="Howat A.M."/>
            <person name="Burns O.J."/>
            <person name="Dixon J.L."/>
            <person name="Chen Y."/>
            <person name="Murrell J.C."/>
        </authorList>
    </citation>
    <scope>NUCLEOTIDE SEQUENCE [LARGE SCALE GENOMIC DNA]</scope>
    <source>
        <strain evidence="3">L4</strain>
    </source>
</reference>
<comment type="subcellular location">
    <subcellularLocation>
        <location evidence="2">Cytoplasm</location>
    </subcellularLocation>
</comment>
<dbReference type="GO" id="GO:0005737">
    <property type="term" value="C:cytoplasm"/>
    <property type="evidence" value="ECO:0007669"/>
    <property type="project" value="UniProtKB-SubCell"/>
</dbReference>
<dbReference type="GO" id="GO:0042256">
    <property type="term" value="P:cytosolic ribosome assembly"/>
    <property type="evidence" value="ECO:0007669"/>
    <property type="project" value="UniProtKB-UniRule"/>
</dbReference>
<dbReference type="GO" id="GO:0090071">
    <property type="term" value="P:negative regulation of ribosome biogenesis"/>
    <property type="evidence" value="ECO:0007669"/>
    <property type="project" value="UniProtKB-UniRule"/>
</dbReference>
<organism evidence="3 4">
    <name type="scientific">Methylophaga thiooxydans</name>
    <dbReference type="NCBI Taxonomy" id="392484"/>
    <lineage>
        <taxon>Bacteria</taxon>
        <taxon>Pseudomonadati</taxon>
        <taxon>Pseudomonadota</taxon>
        <taxon>Gammaproteobacteria</taxon>
        <taxon>Thiotrichales</taxon>
        <taxon>Piscirickettsiaceae</taxon>
        <taxon>Methylophaga</taxon>
    </lineage>
</organism>
<dbReference type="HAMAP" id="MF_01477">
    <property type="entry name" value="Iojap_RsfS"/>
    <property type="match status" value="1"/>
</dbReference>
<dbReference type="NCBIfam" id="TIGR00090">
    <property type="entry name" value="rsfS_iojap_ybeB"/>
    <property type="match status" value="1"/>
</dbReference>
<comment type="function">
    <text evidence="2">Functions as a ribosomal silencing factor. Interacts with ribosomal protein uL14 (rplN), blocking formation of intersubunit bridge B8. Prevents association of the 30S and 50S ribosomal subunits and the formation of functional ribosomes, thus repressing translation.</text>
</comment>
<keyword evidence="2" id="KW-0963">Cytoplasm</keyword>
<keyword evidence="2" id="KW-0810">Translation regulation</keyword>
<evidence type="ECO:0000256" key="2">
    <source>
        <dbReference type="HAMAP-Rule" id="MF_01477"/>
    </source>
</evidence>
<comment type="subunit">
    <text evidence="2">Interacts with ribosomal protein uL14 (rplN).</text>
</comment>
<dbReference type="PANTHER" id="PTHR21043:SF0">
    <property type="entry name" value="MITOCHONDRIAL ASSEMBLY OF RIBOSOMAL LARGE SUBUNIT PROTEIN 1"/>
    <property type="match status" value="1"/>
</dbReference>
<name>A0A0A0BEP6_9GAMM</name>
<keyword evidence="2" id="KW-0678">Repressor</keyword>
<dbReference type="EMBL" id="JRQD01000004">
    <property type="protein sequence ID" value="KGM06431.1"/>
    <property type="molecule type" value="Genomic_DNA"/>
</dbReference>
<protein>
    <recommendedName>
        <fullName evidence="2">Ribosomal silencing factor RsfS</fullName>
    </recommendedName>
</protein>
<dbReference type="SUPFAM" id="SSF81301">
    <property type="entry name" value="Nucleotidyltransferase"/>
    <property type="match status" value="1"/>
</dbReference>
<dbReference type="InterPro" id="IPR043519">
    <property type="entry name" value="NT_sf"/>
</dbReference>
<dbReference type="STRING" id="392484.LP43_1652"/>
<dbReference type="GO" id="GO:0043023">
    <property type="term" value="F:ribosomal large subunit binding"/>
    <property type="evidence" value="ECO:0007669"/>
    <property type="project" value="TreeGrafter"/>
</dbReference>